<dbReference type="GO" id="GO:0003824">
    <property type="term" value="F:catalytic activity"/>
    <property type="evidence" value="ECO:0007669"/>
    <property type="project" value="InterPro"/>
</dbReference>
<evidence type="ECO:0000256" key="6">
    <source>
        <dbReference type="ARBA" id="ARBA00023004"/>
    </source>
</evidence>
<dbReference type="PROSITE" id="PS51332">
    <property type="entry name" value="B12_BINDING"/>
    <property type="match status" value="1"/>
</dbReference>
<dbReference type="PROSITE" id="PS51918">
    <property type="entry name" value="RADICAL_SAM"/>
    <property type="match status" value="1"/>
</dbReference>
<evidence type="ECO:0000256" key="3">
    <source>
        <dbReference type="ARBA" id="ARBA00022679"/>
    </source>
</evidence>
<dbReference type="PANTHER" id="PTHR43409:SF7">
    <property type="entry name" value="BLL1977 PROTEIN"/>
    <property type="match status" value="1"/>
</dbReference>
<dbReference type="SFLD" id="SFLDG01082">
    <property type="entry name" value="B12-binding_domain_containing"/>
    <property type="match status" value="1"/>
</dbReference>
<sequence length="435" mass="49548">MKIVFLAMSGIRVFDQELLEIGLTVPGFVERSKTIASLPSLGLLTLAALTPSHWEIEYREIDEMKEGDVETLGLADIVAFSTFTARAFDAYALSGSLRKRGIYTVIGGLHASLCPSECAEHFDCVIEGEGEPVWNDLLSDFEYGRPRSHYKANRAYDLSQAPIPRFDLLEVERYNRLTVQTTRGCPWECEFCAASIRLGGGYRCKPVDKVLAELDAIRSHWPHPFVEFADDNTFASKRYGHRLMDALQGCDFRWFTETDISIAHDSALLAKMKKAGCAQVLIGLEDPSDVSGVELKADWKAKQRASYLESIKRIQDHGITVNGCFVLGFDSHKPDVFDRYWEFIRESNLFEVQLTFLTPFPGTPLYDRLAKENRLLHANDWRRRTLFDICFEPKQMSAAELRDGFIDLARKVYDDAEVDRRRRNFIRSKMLADVV</sequence>
<keyword evidence="5" id="KW-0479">Metal-binding</keyword>
<dbReference type="SMART" id="SM00729">
    <property type="entry name" value="Elp3"/>
    <property type="match status" value="1"/>
</dbReference>
<proteinExistence type="predicted"/>
<evidence type="ECO:0000313" key="11">
    <source>
        <dbReference type="Proteomes" id="UP000622317"/>
    </source>
</evidence>
<keyword evidence="6" id="KW-0408">Iron</keyword>
<evidence type="ECO:0000256" key="1">
    <source>
        <dbReference type="ARBA" id="ARBA00001966"/>
    </source>
</evidence>
<protein>
    <submittedName>
        <fullName evidence="10">B12-binding domain-containing radical SAM protein</fullName>
    </submittedName>
</protein>
<comment type="cofactor">
    <cofactor evidence="1">
        <name>[4Fe-4S] cluster</name>
        <dbReference type="ChEBI" id="CHEBI:49883"/>
    </cofactor>
</comment>
<dbReference type="Gene3D" id="3.40.50.280">
    <property type="entry name" value="Cobalamin-binding domain"/>
    <property type="match status" value="1"/>
</dbReference>
<dbReference type="Pfam" id="PF13282">
    <property type="entry name" value="DUF4070"/>
    <property type="match status" value="1"/>
</dbReference>
<dbReference type="InterPro" id="IPR051198">
    <property type="entry name" value="BchE-like"/>
</dbReference>
<dbReference type="PANTHER" id="PTHR43409">
    <property type="entry name" value="ANAEROBIC MAGNESIUM-PROTOPORPHYRIN IX MONOMETHYL ESTER CYCLASE-RELATED"/>
    <property type="match status" value="1"/>
</dbReference>
<evidence type="ECO:0000259" key="9">
    <source>
        <dbReference type="PROSITE" id="PS51918"/>
    </source>
</evidence>
<evidence type="ECO:0000256" key="5">
    <source>
        <dbReference type="ARBA" id="ARBA00022723"/>
    </source>
</evidence>
<evidence type="ECO:0000256" key="2">
    <source>
        <dbReference type="ARBA" id="ARBA00022603"/>
    </source>
</evidence>
<dbReference type="GO" id="GO:0046872">
    <property type="term" value="F:metal ion binding"/>
    <property type="evidence" value="ECO:0007669"/>
    <property type="project" value="UniProtKB-KW"/>
</dbReference>
<dbReference type="InterPro" id="IPR025274">
    <property type="entry name" value="DUF4070"/>
</dbReference>
<dbReference type="SFLD" id="SFLDG01123">
    <property type="entry name" value="methyltransferase_(Class_B)"/>
    <property type="match status" value="1"/>
</dbReference>
<dbReference type="InterPro" id="IPR023404">
    <property type="entry name" value="rSAM_horseshoe"/>
</dbReference>
<evidence type="ECO:0000313" key="10">
    <source>
        <dbReference type="EMBL" id="MBD5782329.1"/>
    </source>
</evidence>
<feature type="domain" description="B12-binding" evidence="8">
    <location>
        <begin position="75"/>
        <end position="148"/>
    </location>
</feature>
<keyword evidence="7" id="KW-0411">Iron-sulfur</keyword>
<reference evidence="10" key="1">
    <citation type="submission" date="2020-09" db="EMBL/GenBank/DDBJ databases">
        <title>Pelagicoccus enzymogenes sp. nov. with an EPS production, isolated from marine sediment.</title>
        <authorList>
            <person name="Feng X."/>
        </authorList>
    </citation>
    <scope>NUCLEOTIDE SEQUENCE</scope>
    <source>
        <strain evidence="10">NFK12</strain>
    </source>
</reference>
<feature type="domain" description="Radical SAM core" evidence="9">
    <location>
        <begin position="171"/>
        <end position="388"/>
    </location>
</feature>
<dbReference type="GO" id="GO:0051539">
    <property type="term" value="F:4 iron, 4 sulfur cluster binding"/>
    <property type="evidence" value="ECO:0007669"/>
    <property type="project" value="UniProtKB-KW"/>
</dbReference>
<gene>
    <name evidence="10" type="ORF">IEN85_22710</name>
</gene>
<accession>A0A927FDC7</accession>
<keyword evidence="3" id="KW-0808">Transferase</keyword>
<comment type="caution">
    <text evidence="10">The sequence shown here is derived from an EMBL/GenBank/DDBJ whole genome shotgun (WGS) entry which is preliminary data.</text>
</comment>
<dbReference type="AlphaFoldDB" id="A0A927FDC7"/>
<dbReference type="InterPro" id="IPR007197">
    <property type="entry name" value="rSAM"/>
</dbReference>
<dbReference type="Pfam" id="PF02310">
    <property type="entry name" value="B12-binding"/>
    <property type="match status" value="1"/>
</dbReference>
<keyword evidence="4" id="KW-0949">S-adenosyl-L-methionine</keyword>
<dbReference type="InterPro" id="IPR058240">
    <property type="entry name" value="rSAM_sf"/>
</dbReference>
<organism evidence="10 11">
    <name type="scientific">Pelagicoccus enzymogenes</name>
    <dbReference type="NCBI Taxonomy" id="2773457"/>
    <lineage>
        <taxon>Bacteria</taxon>
        <taxon>Pseudomonadati</taxon>
        <taxon>Verrucomicrobiota</taxon>
        <taxon>Opitutia</taxon>
        <taxon>Puniceicoccales</taxon>
        <taxon>Pelagicoccaceae</taxon>
        <taxon>Pelagicoccus</taxon>
    </lineage>
</organism>
<evidence type="ECO:0000259" key="8">
    <source>
        <dbReference type="PROSITE" id="PS51332"/>
    </source>
</evidence>
<evidence type="ECO:0000256" key="7">
    <source>
        <dbReference type="ARBA" id="ARBA00023014"/>
    </source>
</evidence>
<name>A0A927FDC7_9BACT</name>
<dbReference type="EMBL" id="JACYFG010000060">
    <property type="protein sequence ID" value="MBD5782329.1"/>
    <property type="molecule type" value="Genomic_DNA"/>
</dbReference>
<dbReference type="InterPro" id="IPR006638">
    <property type="entry name" value="Elp3/MiaA/NifB-like_rSAM"/>
</dbReference>
<dbReference type="CDD" id="cd01335">
    <property type="entry name" value="Radical_SAM"/>
    <property type="match status" value="1"/>
</dbReference>
<dbReference type="Pfam" id="PF04055">
    <property type="entry name" value="Radical_SAM"/>
    <property type="match status" value="1"/>
</dbReference>
<dbReference type="GO" id="GO:0005829">
    <property type="term" value="C:cytosol"/>
    <property type="evidence" value="ECO:0007669"/>
    <property type="project" value="TreeGrafter"/>
</dbReference>
<dbReference type="InterPro" id="IPR006158">
    <property type="entry name" value="Cobalamin-bd"/>
</dbReference>
<keyword evidence="2" id="KW-0489">Methyltransferase</keyword>
<keyword evidence="11" id="KW-1185">Reference proteome</keyword>
<dbReference type="GO" id="GO:0031419">
    <property type="term" value="F:cobalamin binding"/>
    <property type="evidence" value="ECO:0007669"/>
    <property type="project" value="InterPro"/>
</dbReference>
<dbReference type="InterPro" id="IPR034466">
    <property type="entry name" value="Methyltransferase_Class_B"/>
</dbReference>
<dbReference type="SUPFAM" id="SSF102114">
    <property type="entry name" value="Radical SAM enzymes"/>
    <property type="match status" value="1"/>
</dbReference>
<dbReference type="Proteomes" id="UP000622317">
    <property type="component" value="Unassembled WGS sequence"/>
</dbReference>
<dbReference type="SFLD" id="SFLDS00029">
    <property type="entry name" value="Radical_SAM"/>
    <property type="match status" value="1"/>
</dbReference>
<dbReference type="RefSeq" id="WP_191619408.1">
    <property type="nucleotide sequence ID" value="NZ_JACYFG010000060.1"/>
</dbReference>
<evidence type="ECO:0000256" key="4">
    <source>
        <dbReference type="ARBA" id="ARBA00022691"/>
    </source>
</evidence>
<dbReference type="Gene3D" id="3.80.30.20">
    <property type="entry name" value="tm_1862 like domain"/>
    <property type="match status" value="1"/>
</dbReference>